<dbReference type="RefSeq" id="WP_156089927.1">
    <property type="nucleotide sequence ID" value="NZ_CP073767.1"/>
</dbReference>
<gene>
    <name evidence="1" type="ORF">Daura_50215</name>
</gene>
<dbReference type="KEGG" id="daur:Daura_50215"/>
<keyword evidence="2" id="KW-1185">Reference proteome</keyword>
<accession>A0A9Q9MFJ6</accession>
<protein>
    <submittedName>
        <fullName evidence="1">Uncharacterized protein</fullName>
    </submittedName>
</protein>
<name>A0A9Q9MFJ6_9ACTN</name>
<proteinExistence type="predicted"/>
<reference evidence="1" key="1">
    <citation type="submission" date="2021-04" db="EMBL/GenBank/DDBJ databases">
        <title>Dactylosporangium aurantiacum NRRL B-8018 full assembly.</title>
        <authorList>
            <person name="Hartkoorn R.C."/>
            <person name="Beaudoing E."/>
            <person name="Hot D."/>
        </authorList>
    </citation>
    <scope>NUCLEOTIDE SEQUENCE</scope>
    <source>
        <strain evidence="1">NRRL B-8018</strain>
    </source>
</reference>
<organism evidence="1 2">
    <name type="scientific">Dactylosporangium aurantiacum</name>
    <dbReference type="NCBI Taxonomy" id="35754"/>
    <lineage>
        <taxon>Bacteria</taxon>
        <taxon>Bacillati</taxon>
        <taxon>Actinomycetota</taxon>
        <taxon>Actinomycetes</taxon>
        <taxon>Micromonosporales</taxon>
        <taxon>Micromonosporaceae</taxon>
        <taxon>Dactylosporangium</taxon>
    </lineage>
</organism>
<dbReference type="AlphaFoldDB" id="A0A9Q9MFJ6"/>
<sequence length="98" mass="10715">MATVPVAPQPDLDLDVRTLRCWGAVDEDGDPVLVLKDDDVTVVIDFGFGGAWDTAIRAAERLSDEALAYASKLRELMAAQQTPADKELAQENKEEPCR</sequence>
<dbReference type="Proteomes" id="UP001058003">
    <property type="component" value="Chromosome"/>
</dbReference>
<evidence type="ECO:0000313" key="2">
    <source>
        <dbReference type="Proteomes" id="UP001058003"/>
    </source>
</evidence>
<evidence type="ECO:0000313" key="1">
    <source>
        <dbReference type="EMBL" id="UWZ54519.1"/>
    </source>
</evidence>
<dbReference type="EMBL" id="CP073767">
    <property type="protein sequence ID" value="UWZ54519.1"/>
    <property type="molecule type" value="Genomic_DNA"/>
</dbReference>